<dbReference type="VEuPathDB" id="FungiDB:ASPTUDRAFT_344843"/>
<gene>
    <name evidence="2" type="ORF">ASPTUDRAFT_344843</name>
</gene>
<evidence type="ECO:0000313" key="2">
    <source>
        <dbReference type="EMBL" id="OJI89847.1"/>
    </source>
</evidence>
<dbReference type="EMBL" id="KV878177">
    <property type="protein sequence ID" value="OJI89847.1"/>
    <property type="molecule type" value="Genomic_DNA"/>
</dbReference>
<accession>A0A1L9NKT9</accession>
<dbReference type="OrthoDB" id="10288782at2759"/>
<sequence>MRFSLSSSIDDPCLELFLLSCQPVEQAAAHVLLVSPRTGAIPTSIQEPPTLKRRRQSRPCGGPNLDGIMPFAEEAGVRGGNYDARRTTADRQLSLATLTGHFTLCYLSSE</sequence>
<feature type="region of interest" description="Disordered" evidence="1">
    <location>
        <begin position="42"/>
        <end position="67"/>
    </location>
</feature>
<evidence type="ECO:0000313" key="3">
    <source>
        <dbReference type="Proteomes" id="UP000184304"/>
    </source>
</evidence>
<keyword evidence="3" id="KW-1185">Reference proteome</keyword>
<dbReference type="AlphaFoldDB" id="A0A1L9NKT9"/>
<evidence type="ECO:0000256" key="1">
    <source>
        <dbReference type="SAM" id="MobiDB-lite"/>
    </source>
</evidence>
<name>A0A1L9NKT9_ASPTC</name>
<organism evidence="2 3">
    <name type="scientific">Aspergillus tubingensis (strain CBS 134.48)</name>
    <dbReference type="NCBI Taxonomy" id="767770"/>
    <lineage>
        <taxon>Eukaryota</taxon>
        <taxon>Fungi</taxon>
        <taxon>Dikarya</taxon>
        <taxon>Ascomycota</taxon>
        <taxon>Pezizomycotina</taxon>
        <taxon>Eurotiomycetes</taxon>
        <taxon>Eurotiomycetidae</taxon>
        <taxon>Eurotiales</taxon>
        <taxon>Aspergillaceae</taxon>
        <taxon>Aspergillus</taxon>
        <taxon>Aspergillus subgen. Circumdati</taxon>
    </lineage>
</organism>
<proteinExistence type="predicted"/>
<dbReference type="Proteomes" id="UP000184304">
    <property type="component" value="Unassembled WGS sequence"/>
</dbReference>
<reference evidence="3" key="1">
    <citation type="journal article" date="2017" name="Genome Biol.">
        <title>Comparative genomics reveals high biological diversity and specific adaptations in the industrially and medically important fungal genus Aspergillus.</title>
        <authorList>
            <person name="de Vries R.P."/>
            <person name="Riley R."/>
            <person name="Wiebenga A."/>
            <person name="Aguilar-Osorio G."/>
            <person name="Amillis S."/>
            <person name="Uchima C.A."/>
            <person name="Anderluh G."/>
            <person name="Asadollahi M."/>
            <person name="Askin M."/>
            <person name="Barry K."/>
            <person name="Battaglia E."/>
            <person name="Bayram O."/>
            <person name="Benocci T."/>
            <person name="Braus-Stromeyer S.A."/>
            <person name="Caldana C."/>
            <person name="Canovas D."/>
            <person name="Cerqueira G.C."/>
            <person name="Chen F."/>
            <person name="Chen W."/>
            <person name="Choi C."/>
            <person name="Clum A."/>
            <person name="Dos Santos R.A."/>
            <person name="Damasio A.R."/>
            <person name="Diallinas G."/>
            <person name="Emri T."/>
            <person name="Fekete E."/>
            <person name="Flipphi M."/>
            <person name="Freyberg S."/>
            <person name="Gallo A."/>
            <person name="Gournas C."/>
            <person name="Habgood R."/>
            <person name="Hainaut M."/>
            <person name="Harispe M.L."/>
            <person name="Henrissat B."/>
            <person name="Hilden K.S."/>
            <person name="Hope R."/>
            <person name="Hossain A."/>
            <person name="Karabika E."/>
            <person name="Karaffa L."/>
            <person name="Karanyi Z."/>
            <person name="Krasevec N."/>
            <person name="Kuo A."/>
            <person name="Kusch H."/>
            <person name="LaButti K."/>
            <person name="Lagendijk E.L."/>
            <person name="Lapidus A."/>
            <person name="Levasseur A."/>
            <person name="Lindquist E."/>
            <person name="Lipzen A."/>
            <person name="Logrieco A.F."/>
            <person name="MacCabe A."/>
            <person name="Maekelae M.R."/>
            <person name="Malavazi I."/>
            <person name="Melin P."/>
            <person name="Meyer V."/>
            <person name="Mielnichuk N."/>
            <person name="Miskei M."/>
            <person name="Molnar A.P."/>
            <person name="Mule G."/>
            <person name="Ngan C.Y."/>
            <person name="Orejas M."/>
            <person name="Orosz E."/>
            <person name="Ouedraogo J.P."/>
            <person name="Overkamp K.M."/>
            <person name="Park H.-S."/>
            <person name="Perrone G."/>
            <person name="Piumi F."/>
            <person name="Punt P.J."/>
            <person name="Ram A.F."/>
            <person name="Ramon A."/>
            <person name="Rauscher S."/>
            <person name="Record E."/>
            <person name="Riano-Pachon D.M."/>
            <person name="Robert V."/>
            <person name="Roehrig J."/>
            <person name="Ruller R."/>
            <person name="Salamov A."/>
            <person name="Salih N.S."/>
            <person name="Samson R.A."/>
            <person name="Sandor E."/>
            <person name="Sanguinetti M."/>
            <person name="Schuetze T."/>
            <person name="Sepcic K."/>
            <person name="Shelest E."/>
            <person name="Sherlock G."/>
            <person name="Sophianopoulou V."/>
            <person name="Squina F.M."/>
            <person name="Sun H."/>
            <person name="Susca A."/>
            <person name="Todd R.B."/>
            <person name="Tsang A."/>
            <person name="Unkles S.E."/>
            <person name="van de Wiele N."/>
            <person name="van Rossen-Uffink D."/>
            <person name="Oliveira J.V."/>
            <person name="Vesth T.C."/>
            <person name="Visser J."/>
            <person name="Yu J.-H."/>
            <person name="Zhou M."/>
            <person name="Andersen M.R."/>
            <person name="Archer D.B."/>
            <person name="Baker S.E."/>
            <person name="Benoit I."/>
            <person name="Brakhage A.A."/>
            <person name="Braus G.H."/>
            <person name="Fischer R."/>
            <person name="Frisvad J.C."/>
            <person name="Goldman G.H."/>
            <person name="Houbraken J."/>
            <person name="Oakley B."/>
            <person name="Pocsi I."/>
            <person name="Scazzocchio C."/>
            <person name="Seiboth B."/>
            <person name="vanKuyk P.A."/>
            <person name="Wortman J."/>
            <person name="Dyer P.S."/>
            <person name="Grigoriev I.V."/>
        </authorList>
    </citation>
    <scope>NUCLEOTIDE SEQUENCE [LARGE SCALE GENOMIC DNA]</scope>
    <source>
        <strain evidence="3">CBS 134.48</strain>
    </source>
</reference>
<protein>
    <submittedName>
        <fullName evidence="2">Uncharacterized protein</fullName>
    </submittedName>
</protein>